<dbReference type="AlphaFoldDB" id="A0A3S0VND0"/>
<protein>
    <submittedName>
        <fullName evidence="3">XRE family transcriptional regulator</fullName>
    </submittedName>
</protein>
<reference evidence="3 4" key="1">
    <citation type="submission" date="2018-12" db="EMBL/GenBank/DDBJ databases">
        <title>Bacillus chawlae sp. nov., Bacillus glennii sp. nov., and Bacillus saganii sp. nov. Isolated from the Vehicle Assembly Building at Kennedy Space Center where the Viking Spacecraft were Assembled.</title>
        <authorList>
            <person name="Seuylemezian A."/>
            <person name="Vaishampayan P."/>
        </authorList>
    </citation>
    <scope>NUCLEOTIDE SEQUENCE [LARGE SCALE GENOMIC DNA]</scope>
    <source>
        <strain evidence="3 4">L5</strain>
    </source>
</reference>
<sequence>MRENEEFVMALPNTLKKLRIQKNWTQDYVGNKLNISRTTISKFETGRQVPAIEVLMRYAELFRIEADYLISELTLPGQSMEKKTPYLVKGKDDDFHLLQDLFRKNPKLKKLLLEIDKHPPKEQQRITDFLETFIKGLKKR</sequence>
<keyword evidence="4" id="KW-1185">Reference proteome</keyword>
<dbReference type="Gene3D" id="1.10.260.40">
    <property type="entry name" value="lambda repressor-like DNA-binding domains"/>
    <property type="match status" value="1"/>
</dbReference>
<dbReference type="SUPFAM" id="SSF47413">
    <property type="entry name" value="lambda repressor-like DNA-binding domains"/>
    <property type="match status" value="1"/>
</dbReference>
<evidence type="ECO:0000259" key="2">
    <source>
        <dbReference type="PROSITE" id="PS50943"/>
    </source>
</evidence>
<organism evidence="3 4">
    <name type="scientific">Peribacillus cavernae</name>
    <dbReference type="NCBI Taxonomy" id="1674310"/>
    <lineage>
        <taxon>Bacteria</taxon>
        <taxon>Bacillati</taxon>
        <taxon>Bacillota</taxon>
        <taxon>Bacilli</taxon>
        <taxon>Bacillales</taxon>
        <taxon>Bacillaceae</taxon>
        <taxon>Peribacillus</taxon>
    </lineage>
</organism>
<comment type="caution">
    <text evidence="3">The sequence shown here is derived from an EMBL/GenBank/DDBJ whole genome shotgun (WGS) entry which is preliminary data.</text>
</comment>
<evidence type="ECO:0000313" key="4">
    <source>
        <dbReference type="Proteomes" id="UP000267430"/>
    </source>
</evidence>
<gene>
    <name evidence="3" type="ORF">ELQ35_03710</name>
</gene>
<keyword evidence="1" id="KW-0238">DNA-binding</keyword>
<dbReference type="PROSITE" id="PS50943">
    <property type="entry name" value="HTH_CROC1"/>
    <property type="match status" value="1"/>
</dbReference>
<dbReference type="Proteomes" id="UP000267430">
    <property type="component" value="Unassembled WGS sequence"/>
</dbReference>
<proteinExistence type="predicted"/>
<evidence type="ECO:0000313" key="3">
    <source>
        <dbReference type="EMBL" id="RUQ31464.1"/>
    </source>
</evidence>
<name>A0A3S0VND0_9BACI</name>
<dbReference type="OrthoDB" id="9805856at2"/>
<dbReference type="CDD" id="cd00093">
    <property type="entry name" value="HTH_XRE"/>
    <property type="match status" value="1"/>
</dbReference>
<dbReference type="Pfam" id="PF01381">
    <property type="entry name" value="HTH_3"/>
    <property type="match status" value="1"/>
</dbReference>
<dbReference type="PANTHER" id="PTHR46558">
    <property type="entry name" value="TRACRIPTIONAL REGULATORY PROTEIN-RELATED-RELATED"/>
    <property type="match status" value="1"/>
</dbReference>
<dbReference type="SMART" id="SM00530">
    <property type="entry name" value="HTH_XRE"/>
    <property type="match status" value="1"/>
</dbReference>
<dbReference type="PANTHER" id="PTHR46558:SF13">
    <property type="entry name" value="HTH-TYPE TRANSCRIPTIONAL REGULATOR IMMR"/>
    <property type="match status" value="1"/>
</dbReference>
<feature type="domain" description="HTH cro/C1-type" evidence="2">
    <location>
        <begin position="15"/>
        <end position="69"/>
    </location>
</feature>
<accession>A0A3S0VND0</accession>
<dbReference type="GO" id="GO:0003677">
    <property type="term" value="F:DNA binding"/>
    <property type="evidence" value="ECO:0007669"/>
    <property type="project" value="UniProtKB-KW"/>
</dbReference>
<dbReference type="InterPro" id="IPR010982">
    <property type="entry name" value="Lambda_DNA-bd_dom_sf"/>
</dbReference>
<evidence type="ECO:0000256" key="1">
    <source>
        <dbReference type="ARBA" id="ARBA00023125"/>
    </source>
</evidence>
<dbReference type="InterPro" id="IPR001387">
    <property type="entry name" value="Cro/C1-type_HTH"/>
</dbReference>
<dbReference type="EMBL" id="RYZZ01000005">
    <property type="protein sequence ID" value="RUQ31464.1"/>
    <property type="molecule type" value="Genomic_DNA"/>
</dbReference>